<protein>
    <submittedName>
        <fullName evidence="2">Kinesin-like protein KIF20B isoform X1</fullName>
    </submittedName>
</protein>
<reference evidence="2" key="1">
    <citation type="submission" date="2022-08" db="EMBL/GenBank/DDBJ databases">
        <title>Genome sequencing of akame (Lates japonicus).</title>
        <authorList>
            <person name="Hashiguchi Y."/>
            <person name="Takahashi H."/>
        </authorList>
    </citation>
    <scope>NUCLEOTIDE SEQUENCE</scope>
    <source>
        <strain evidence="2">Kochi</strain>
    </source>
</reference>
<name>A0AAD3NDG0_LATJO</name>
<feature type="compositionally biased region" description="Basic residues" evidence="1">
    <location>
        <begin position="136"/>
        <end position="147"/>
    </location>
</feature>
<feature type="region of interest" description="Disordered" evidence="1">
    <location>
        <begin position="1"/>
        <end position="31"/>
    </location>
</feature>
<evidence type="ECO:0000256" key="1">
    <source>
        <dbReference type="SAM" id="MobiDB-lite"/>
    </source>
</evidence>
<feature type="region of interest" description="Disordered" evidence="1">
    <location>
        <begin position="82"/>
        <end position="147"/>
    </location>
</feature>
<feature type="non-terminal residue" evidence="2">
    <location>
        <position position="147"/>
    </location>
</feature>
<evidence type="ECO:0000313" key="3">
    <source>
        <dbReference type="Proteomes" id="UP001279410"/>
    </source>
</evidence>
<keyword evidence="3" id="KW-1185">Reference proteome</keyword>
<organism evidence="2 3">
    <name type="scientific">Lates japonicus</name>
    <name type="common">Japanese lates</name>
    <dbReference type="NCBI Taxonomy" id="270547"/>
    <lineage>
        <taxon>Eukaryota</taxon>
        <taxon>Metazoa</taxon>
        <taxon>Chordata</taxon>
        <taxon>Craniata</taxon>
        <taxon>Vertebrata</taxon>
        <taxon>Euteleostomi</taxon>
        <taxon>Actinopterygii</taxon>
        <taxon>Neopterygii</taxon>
        <taxon>Teleostei</taxon>
        <taxon>Neoteleostei</taxon>
        <taxon>Acanthomorphata</taxon>
        <taxon>Carangaria</taxon>
        <taxon>Carangaria incertae sedis</taxon>
        <taxon>Centropomidae</taxon>
        <taxon>Lates</taxon>
    </lineage>
</organism>
<accession>A0AAD3NDG0</accession>
<dbReference type="Proteomes" id="UP001279410">
    <property type="component" value="Unassembled WGS sequence"/>
</dbReference>
<comment type="caution">
    <text evidence="2">The sequence shown here is derived from an EMBL/GenBank/DDBJ whole genome shotgun (WGS) entry which is preliminary data.</text>
</comment>
<dbReference type="AlphaFoldDB" id="A0AAD3NDG0"/>
<proteinExistence type="predicted"/>
<sequence>ELVFSENKRNRGNTRTNRQVRGSETGGGETETWCKQTVQPVTLCVKEKKDGTLQKIGELIHSSPSILGSKAKTIIGLVSGHSAEQKSKKETVTTATKPRRGRRKLYKTDASSPLLESPHTTCGGAEEEKESDHLIIRRQLRSKTCRK</sequence>
<gene>
    <name evidence="2" type="ORF">AKAME5_002225000</name>
</gene>
<evidence type="ECO:0000313" key="2">
    <source>
        <dbReference type="EMBL" id="GLD70931.1"/>
    </source>
</evidence>
<dbReference type="EMBL" id="BRZM01000465">
    <property type="protein sequence ID" value="GLD70931.1"/>
    <property type="molecule type" value="Genomic_DNA"/>
</dbReference>